<keyword evidence="2" id="KW-1133">Transmembrane helix</keyword>
<dbReference type="EMBL" id="JBBJCI010000023">
    <property type="protein sequence ID" value="KAK7254647.1"/>
    <property type="molecule type" value="Genomic_DNA"/>
</dbReference>
<dbReference type="InterPro" id="IPR025197">
    <property type="entry name" value="DUF4116"/>
</dbReference>
<feature type="domain" description="DUF4116" evidence="3">
    <location>
        <begin position="151"/>
        <end position="199"/>
    </location>
</feature>
<name>A0ABR1GFN2_AURAN</name>
<keyword evidence="2" id="KW-0812">Transmembrane</keyword>
<keyword evidence="5" id="KW-1185">Reference proteome</keyword>
<comment type="caution">
    <text evidence="4">The sequence shown here is derived from an EMBL/GenBank/DDBJ whole genome shotgun (WGS) entry which is preliminary data.</text>
</comment>
<feature type="region of interest" description="Disordered" evidence="1">
    <location>
        <begin position="241"/>
        <end position="268"/>
    </location>
</feature>
<evidence type="ECO:0000256" key="2">
    <source>
        <dbReference type="SAM" id="Phobius"/>
    </source>
</evidence>
<reference evidence="4 5" key="1">
    <citation type="submission" date="2024-03" db="EMBL/GenBank/DDBJ databases">
        <title>Aureococcus anophagefferens CCMP1851 and Kratosvirus quantuckense: Draft genome of a second virus-susceptible host strain in the model system.</title>
        <authorList>
            <person name="Chase E."/>
            <person name="Truchon A.R."/>
            <person name="Schepens W."/>
            <person name="Wilhelm S.W."/>
        </authorList>
    </citation>
    <scope>NUCLEOTIDE SEQUENCE [LARGE SCALE GENOMIC DNA]</scope>
    <source>
        <strain evidence="4 5">CCMP1851</strain>
    </source>
</reference>
<accession>A0ABR1GFN2</accession>
<evidence type="ECO:0000313" key="4">
    <source>
        <dbReference type="EMBL" id="KAK7254647.1"/>
    </source>
</evidence>
<gene>
    <name evidence="4" type="ORF">SO694_00010318</name>
</gene>
<dbReference type="Proteomes" id="UP001363151">
    <property type="component" value="Unassembled WGS sequence"/>
</dbReference>
<feature type="compositionally biased region" description="Low complexity" evidence="1">
    <location>
        <begin position="321"/>
        <end position="336"/>
    </location>
</feature>
<organism evidence="4 5">
    <name type="scientific">Aureococcus anophagefferens</name>
    <name type="common">Harmful bloom alga</name>
    <dbReference type="NCBI Taxonomy" id="44056"/>
    <lineage>
        <taxon>Eukaryota</taxon>
        <taxon>Sar</taxon>
        <taxon>Stramenopiles</taxon>
        <taxon>Ochrophyta</taxon>
        <taxon>Pelagophyceae</taxon>
        <taxon>Pelagomonadales</taxon>
        <taxon>Pelagomonadaceae</taxon>
        <taxon>Aureococcus</taxon>
    </lineage>
</organism>
<evidence type="ECO:0000313" key="5">
    <source>
        <dbReference type="Proteomes" id="UP001363151"/>
    </source>
</evidence>
<sequence length="439" mass="48709">MYDGEEPDDDDFDVQLACICQRVGERVEYSLERLLYYFDNGDELIEHLGLDEPIEFQIGNVQHGDEVYFDTVRVGEETRRRFVAAWLRLKARGFPPPDLTLCACHCCDVLDSVTGIAGFGLFQADDRAYAVACVNIHGETLSYFSHRLRDDVDLVKQAVRRSPAALGFASKRLRDDESVALAAVRSDPRAALRFVSKRLCACADFRRKLLLTARVILLSARVPGSVAAHIESYRTGDLNLDFTRERRRSHRKSKKTPPAAQAPPPPPPAVVHYTCFQCDPFHSSAPAPEETAVAAVVAEQYVFDEEKVDGKDEAGDEEADAGAAAAADGESAGDAEPPAPPAAVEEVDVAEPDDKAAHDVDLFLVDEDGERRKEMVTDFVERASTMYYARIQSELLAGPDDKPLPWDMVLMVATVSLTMIASMFCMTTVRCLFDEYMEW</sequence>
<keyword evidence="2" id="KW-0472">Membrane</keyword>
<feature type="region of interest" description="Disordered" evidence="1">
    <location>
        <begin position="308"/>
        <end position="347"/>
    </location>
</feature>
<feature type="compositionally biased region" description="Basic residues" evidence="1">
    <location>
        <begin position="245"/>
        <end position="255"/>
    </location>
</feature>
<dbReference type="Pfam" id="PF13475">
    <property type="entry name" value="DUF4116"/>
    <property type="match status" value="1"/>
</dbReference>
<evidence type="ECO:0000259" key="3">
    <source>
        <dbReference type="Pfam" id="PF13475"/>
    </source>
</evidence>
<evidence type="ECO:0000256" key="1">
    <source>
        <dbReference type="SAM" id="MobiDB-lite"/>
    </source>
</evidence>
<feature type="transmembrane region" description="Helical" evidence="2">
    <location>
        <begin position="408"/>
        <end position="433"/>
    </location>
</feature>
<protein>
    <recommendedName>
        <fullName evidence="3">DUF4116 domain-containing protein</fullName>
    </recommendedName>
</protein>
<proteinExistence type="predicted"/>